<protein>
    <recommendedName>
        <fullName evidence="4">Lysozyme</fullName>
        <ecNumber evidence="4">3.2.1.17</ecNumber>
    </recommendedName>
</protein>
<keyword evidence="4" id="KW-0378">Hydrolase</keyword>
<keyword evidence="3" id="KW-1035">Host cytoplasm</keyword>
<dbReference type="InterPro" id="IPR051018">
    <property type="entry name" value="Bacteriophage_GH24"/>
</dbReference>
<dbReference type="InterPro" id="IPR033907">
    <property type="entry name" value="Endolysin_autolysin"/>
</dbReference>
<organism evidence="6 7">
    <name type="scientific">Hyphomicrobium nitrativorans NL23</name>
    <dbReference type="NCBI Taxonomy" id="1029756"/>
    <lineage>
        <taxon>Bacteria</taxon>
        <taxon>Pseudomonadati</taxon>
        <taxon>Pseudomonadota</taxon>
        <taxon>Alphaproteobacteria</taxon>
        <taxon>Hyphomicrobiales</taxon>
        <taxon>Hyphomicrobiaceae</taxon>
        <taxon>Hyphomicrobium</taxon>
    </lineage>
</organism>
<dbReference type="InterPro" id="IPR023346">
    <property type="entry name" value="Lysozyme-like_dom_sf"/>
</dbReference>
<dbReference type="RefSeq" id="WP_023786238.1">
    <property type="nucleotide sequence ID" value="NC_022997.1"/>
</dbReference>
<comment type="catalytic activity">
    <reaction evidence="4">
        <text>Hydrolysis of (1-&gt;4)-beta-linkages between N-acetylmuramic acid and N-acetyl-D-glucosamine residues in a peptidoglycan and between N-acetyl-D-glucosamine residues in chitodextrins.</text>
        <dbReference type="EC" id="3.2.1.17"/>
    </reaction>
</comment>
<evidence type="ECO:0000256" key="2">
    <source>
        <dbReference type="ARBA" id="ARBA00022638"/>
    </source>
</evidence>
<dbReference type="SUPFAM" id="SSF53955">
    <property type="entry name" value="Lysozyme-like"/>
    <property type="match status" value="1"/>
</dbReference>
<dbReference type="GO" id="GO:0031640">
    <property type="term" value="P:killing of cells of another organism"/>
    <property type="evidence" value="ECO:0007669"/>
    <property type="project" value="UniProtKB-KW"/>
</dbReference>
<dbReference type="PANTHER" id="PTHR38107">
    <property type="match status" value="1"/>
</dbReference>
<comment type="similarity">
    <text evidence="4">Belongs to the glycosyl hydrolase 24 family.</text>
</comment>
<dbReference type="Gene3D" id="1.10.530.40">
    <property type="match status" value="1"/>
</dbReference>
<keyword evidence="2 4" id="KW-0081">Bacteriolytic enzyme</keyword>
<dbReference type="GO" id="GO:0009253">
    <property type="term" value="P:peptidoglycan catabolic process"/>
    <property type="evidence" value="ECO:0007669"/>
    <property type="project" value="InterPro"/>
</dbReference>
<keyword evidence="1 4" id="KW-0929">Antimicrobial</keyword>
<dbReference type="EC" id="3.2.1.17" evidence="4"/>
<reference evidence="6 7" key="1">
    <citation type="journal article" date="2014" name="Genome Announc.">
        <title>Complete Genome Sequence of Hyphomicrobium nitrativorans Strain NL23, a Denitrifying Bacterium Isolated from Biofilm of a Methanol-Fed Denitrification System Treating Seawater at the Montreal Biodome.</title>
        <authorList>
            <person name="Martineau C."/>
            <person name="Villeneuve C."/>
            <person name="Mauffrey F."/>
            <person name="Villemur R."/>
        </authorList>
    </citation>
    <scope>NUCLEOTIDE SEQUENCE [LARGE SCALE GENOMIC DNA]</scope>
    <source>
        <strain evidence="6">NL23</strain>
    </source>
</reference>
<feature type="region of interest" description="Disordered" evidence="5">
    <location>
        <begin position="181"/>
        <end position="205"/>
    </location>
</feature>
<dbReference type="AlphaFoldDB" id="V5SAJ6"/>
<dbReference type="PATRIC" id="fig|1029756.8.peg.865"/>
<dbReference type="OrthoDB" id="5327667at2"/>
<evidence type="ECO:0000256" key="4">
    <source>
        <dbReference type="RuleBase" id="RU003788"/>
    </source>
</evidence>
<evidence type="ECO:0000256" key="3">
    <source>
        <dbReference type="ARBA" id="ARBA00023200"/>
    </source>
</evidence>
<dbReference type="GO" id="GO:0042742">
    <property type="term" value="P:defense response to bacterium"/>
    <property type="evidence" value="ECO:0007669"/>
    <property type="project" value="UniProtKB-KW"/>
</dbReference>
<evidence type="ECO:0000256" key="5">
    <source>
        <dbReference type="SAM" id="MobiDB-lite"/>
    </source>
</evidence>
<dbReference type="PANTHER" id="PTHR38107:SF3">
    <property type="entry name" value="LYSOZYME RRRD-RELATED"/>
    <property type="match status" value="1"/>
</dbReference>
<keyword evidence="4" id="KW-0326">Glycosidase</keyword>
<accession>V5SAJ6</accession>
<sequence length="264" mass="28441">MHSYYLDAIRNFEGFTPKASWDYAQFSNGYGTRARFDGEVIDRAEAERRFKAEISEARQIVERAAPQVDEGTKAALTSLTYNAGTTWVRSGLGEAVRAGDLDTVREIFQKYNKAGGEVLPGLVRRRTAEAQWIGNPAAVQLAQGEASDRLGQLVAAATSAGGDRDQSAQRVTDLIQKRMARAMHSAGDQAGAGAETSRVDREMAGTTTAAALSRAASDALLALSEADRLTSERVADMARAAQLGRGSELAMPNKDGENEKTRRI</sequence>
<feature type="region of interest" description="Disordered" evidence="5">
    <location>
        <begin position="245"/>
        <end position="264"/>
    </location>
</feature>
<dbReference type="InterPro" id="IPR023347">
    <property type="entry name" value="Lysozyme_dom_sf"/>
</dbReference>
<dbReference type="KEGG" id="hni:W911_04140"/>
<name>V5SAJ6_9HYPH</name>
<dbReference type="CDD" id="cd00737">
    <property type="entry name" value="lyz_endolysin_autolysin"/>
    <property type="match status" value="1"/>
</dbReference>
<keyword evidence="7" id="KW-1185">Reference proteome</keyword>
<evidence type="ECO:0000256" key="1">
    <source>
        <dbReference type="ARBA" id="ARBA00022529"/>
    </source>
</evidence>
<evidence type="ECO:0000313" key="6">
    <source>
        <dbReference type="EMBL" id="AHB47781.1"/>
    </source>
</evidence>
<proteinExistence type="inferred from homology"/>
<dbReference type="EMBL" id="CP006912">
    <property type="protein sequence ID" value="AHB47781.1"/>
    <property type="molecule type" value="Genomic_DNA"/>
</dbReference>
<feature type="compositionally biased region" description="Basic and acidic residues" evidence="5">
    <location>
        <begin position="254"/>
        <end position="264"/>
    </location>
</feature>
<dbReference type="Pfam" id="PF00959">
    <property type="entry name" value="Phage_lysozyme"/>
    <property type="match status" value="1"/>
</dbReference>
<evidence type="ECO:0000313" key="7">
    <source>
        <dbReference type="Proteomes" id="UP000018542"/>
    </source>
</evidence>
<gene>
    <name evidence="6" type="ORF">W911_04140</name>
</gene>
<dbReference type="GO" id="GO:0003796">
    <property type="term" value="F:lysozyme activity"/>
    <property type="evidence" value="ECO:0007669"/>
    <property type="project" value="UniProtKB-EC"/>
</dbReference>
<dbReference type="GO" id="GO:0016998">
    <property type="term" value="P:cell wall macromolecule catabolic process"/>
    <property type="evidence" value="ECO:0007669"/>
    <property type="project" value="InterPro"/>
</dbReference>
<dbReference type="Proteomes" id="UP000018542">
    <property type="component" value="Chromosome"/>
</dbReference>
<dbReference type="STRING" id="1029756.W911_04140"/>
<dbReference type="InterPro" id="IPR002196">
    <property type="entry name" value="Glyco_hydro_24"/>
</dbReference>
<dbReference type="HOGENOM" id="CLU_1052811_0_0_5"/>